<dbReference type="InterPro" id="IPR015365">
    <property type="entry name" value="Elong-fact-P_C"/>
</dbReference>
<evidence type="ECO:0000259" key="2">
    <source>
        <dbReference type="SMART" id="SM00841"/>
    </source>
</evidence>
<dbReference type="GO" id="GO:0043043">
    <property type="term" value="P:peptide biosynthetic process"/>
    <property type="evidence" value="ECO:0007669"/>
    <property type="project" value="InterPro"/>
</dbReference>
<dbReference type="InterPro" id="IPR012340">
    <property type="entry name" value="NA-bd_OB-fold"/>
</dbReference>
<dbReference type="SUPFAM" id="SSF50249">
    <property type="entry name" value="Nucleic acid-binding proteins"/>
    <property type="match status" value="1"/>
</dbReference>
<protein>
    <submittedName>
        <fullName evidence="3">Elongation factor P</fullName>
    </submittedName>
</protein>
<comment type="similarity">
    <text evidence="1">Belongs to the elongation factor P family.</text>
</comment>
<accession>A0A2G9Z9P6</accession>
<proteinExistence type="inferred from homology"/>
<dbReference type="PIRSF" id="PIRSF005901">
    <property type="entry name" value="EF-P"/>
    <property type="match status" value="1"/>
</dbReference>
<dbReference type="PANTHER" id="PTHR30053:SF12">
    <property type="entry name" value="ELONGATION FACTOR P (EF-P) FAMILY PROTEIN"/>
    <property type="match status" value="1"/>
</dbReference>
<dbReference type="Pfam" id="PF09285">
    <property type="entry name" value="Elong-fact-P_C"/>
    <property type="match status" value="1"/>
</dbReference>
<dbReference type="Pfam" id="PF08207">
    <property type="entry name" value="EFP_N"/>
    <property type="match status" value="1"/>
</dbReference>
<dbReference type="EMBL" id="PCRZ01000029">
    <property type="protein sequence ID" value="PIP29892.1"/>
    <property type="molecule type" value="Genomic_DNA"/>
</dbReference>
<organism evidence="3 4">
    <name type="scientific">Candidatus Jorgensenbacteria bacterium CG23_combo_of_CG06-09_8_20_14_all_54_14</name>
    <dbReference type="NCBI Taxonomy" id="1974595"/>
    <lineage>
        <taxon>Bacteria</taxon>
        <taxon>Candidatus Joergenseniibacteriota</taxon>
    </lineage>
</organism>
<dbReference type="InterPro" id="IPR020599">
    <property type="entry name" value="Transl_elong_fac_P/YeiP"/>
</dbReference>
<feature type="domain" description="Elongation factor P C-terminal" evidence="2">
    <location>
        <begin position="136"/>
        <end position="191"/>
    </location>
</feature>
<dbReference type="InterPro" id="IPR014722">
    <property type="entry name" value="Rib_uL2_dom2"/>
</dbReference>
<dbReference type="GO" id="GO:0003746">
    <property type="term" value="F:translation elongation factor activity"/>
    <property type="evidence" value="ECO:0007669"/>
    <property type="project" value="UniProtKB-KW"/>
</dbReference>
<dbReference type="CDD" id="cd05794">
    <property type="entry name" value="S1_EF-P_repeat_2"/>
    <property type="match status" value="1"/>
</dbReference>
<dbReference type="GO" id="GO:0005829">
    <property type="term" value="C:cytosol"/>
    <property type="evidence" value="ECO:0007669"/>
    <property type="project" value="UniProtKB-ARBA"/>
</dbReference>
<keyword evidence="3" id="KW-0648">Protein biosynthesis</keyword>
<keyword evidence="3" id="KW-0251">Elongation factor</keyword>
<comment type="caution">
    <text evidence="3">The sequence shown here is derived from an EMBL/GenBank/DDBJ whole genome shotgun (WGS) entry which is preliminary data.</text>
</comment>
<dbReference type="SMART" id="SM00841">
    <property type="entry name" value="Elong-fact-P_C"/>
    <property type="match status" value="1"/>
</dbReference>
<dbReference type="Proteomes" id="UP000228812">
    <property type="component" value="Unassembled WGS sequence"/>
</dbReference>
<evidence type="ECO:0000256" key="1">
    <source>
        <dbReference type="ARBA" id="ARBA00009479"/>
    </source>
</evidence>
<dbReference type="FunFam" id="2.40.50.140:FF:000004">
    <property type="entry name" value="Elongation factor P"/>
    <property type="match status" value="1"/>
</dbReference>
<dbReference type="InterPro" id="IPR013185">
    <property type="entry name" value="Transl_elong_KOW-like"/>
</dbReference>
<dbReference type="Gene3D" id="2.40.50.140">
    <property type="entry name" value="Nucleic acid-binding proteins"/>
    <property type="match status" value="2"/>
</dbReference>
<dbReference type="AlphaFoldDB" id="A0A2G9Z9P6"/>
<name>A0A2G9Z9P6_9BACT</name>
<dbReference type="PANTHER" id="PTHR30053">
    <property type="entry name" value="ELONGATION FACTOR P"/>
    <property type="match status" value="1"/>
</dbReference>
<evidence type="ECO:0000313" key="3">
    <source>
        <dbReference type="EMBL" id="PIP29892.1"/>
    </source>
</evidence>
<dbReference type="InterPro" id="IPR008991">
    <property type="entry name" value="Translation_prot_SH3-like_sf"/>
</dbReference>
<sequence length="195" mass="22036">MLNYNELKVGTIFTKNDDPDPYEVLEYAFIRMQQRKPVTQLKIKNLITGKVQDYAAHQNESFYEADINAVPVVFIYHSKDQYWFHEKGKPAARFFLADEAVGDVRQYLKNNTEVKVFKFAAGDSEKIINIELPVKMDLKVTEAPPAIRGDTAQGGTKSVTLETGAKANVPLFINEGDVVRVNTTTGEYVERVEKA</sequence>
<gene>
    <name evidence="3" type="ORF">COX26_01630</name>
</gene>
<evidence type="ECO:0000313" key="4">
    <source>
        <dbReference type="Proteomes" id="UP000228812"/>
    </source>
</evidence>
<dbReference type="Gene3D" id="2.30.30.30">
    <property type="match status" value="1"/>
</dbReference>
<dbReference type="SUPFAM" id="SSF50104">
    <property type="entry name" value="Translation proteins SH3-like domain"/>
    <property type="match status" value="1"/>
</dbReference>
<reference evidence="3 4" key="1">
    <citation type="submission" date="2017-09" db="EMBL/GenBank/DDBJ databases">
        <title>Depth-based differentiation of microbial function through sediment-hosted aquifers and enrichment of novel symbionts in the deep terrestrial subsurface.</title>
        <authorList>
            <person name="Probst A.J."/>
            <person name="Ladd B."/>
            <person name="Jarett J.K."/>
            <person name="Geller-Mcgrath D.E."/>
            <person name="Sieber C.M."/>
            <person name="Emerson J.B."/>
            <person name="Anantharaman K."/>
            <person name="Thomas B.C."/>
            <person name="Malmstrom R."/>
            <person name="Stieglmeier M."/>
            <person name="Klingl A."/>
            <person name="Woyke T."/>
            <person name="Ryan C.M."/>
            <person name="Banfield J.F."/>
        </authorList>
    </citation>
    <scope>NUCLEOTIDE SEQUENCE [LARGE SCALE GENOMIC DNA]</scope>
    <source>
        <strain evidence="3">CG23_combo_of_CG06-09_8_20_14_all_54_14</strain>
    </source>
</reference>